<dbReference type="RefSeq" id="XP_007930826.1">
    <property type="nucleotide sequence ID" value="XM_007932635.1"/>
</dbReference>
<sequence length="261" mass="29611">MHYHQIHRQAKKTIIRDFPGCDRIEKDFPRSEVVSRVKKDPNWDPGGGGGGVSLSGKKKKDGWKFFADGGEKTQSFFPTYLQLNFWTFGKKNFPRTTSFNQNISEHDPWAPPRTMAKKSSFYEETHNAGIEVVAMSIMWEYLKIQPIAFHCIWQLCTSHSMKYTSELPAISSSTLATLPLLSISSSPDRRTSHQAQASDGDASTSSSSRNKTQKRHRTQEPNPGPLSPERRSREKALPFKYTASLTHDWRMLKVCSICVSP</sequence>
<evidence type="ECO:0000313" key="3">
    <source>
        <dbReference type="Proteomes" id="UP000016932"/>
    </source>
</evidence>
<protein>
    <submittedName>
        <fullName evidence="2">Uncharacterized protein</fullName>
    </submittedName>
</protein>
<dbReference type="KEGG" id="pfj:MYCFIDRAFT_178582"/>
<dbReference type="VEuPathDB" id="FungiDB:MYCFIDRAFT_178582"/>
<feature type="compositionally biased region" description="Low complexity" evidence="1">
    <location>
        <begin position="194"/>
        <end position="208"/>
    </location>
</feature>
<dbReference type="Proteomes" id="UP000016932">
    <property type="component" value="Unassembled WGS sequence"/>
</dbReference>
<feature type="region of interest" description="Disordered" evidence="1">
    <location>
        <begin position="185"/>
        <end position="233"/>
    </location>
</feature>
<dbReference type="GeneID" id="19333963"/>
<organism evidence="2 3">
    <name type="scientific">Pseudocercospora fijiensis (strain CIRAD86)</name>
    <name type="common">Black leaf streak disease fungus</name>
    <name type="synonym">Mycosphaerella fijiensis</name>
    <dbReference type="NCBI Taxonomy" id="383855"/>
    <lineage>
        <taxon>Eukaryota</taxon>
        <taxon>Fungi</taxon>
        <taxon>Dikarya</taxon>
        <taxon>Ascomycota</taxon>
        <taxon>Pezizomycotina</taxon>
        <taxon>Dothideomycetes</taxon>
        <taxon>Dothideomycetidae</taxon>
        <taxon>Mycosphaerellales</taxon>
        <taxon>Mycosphaerellaceae</taxon>
        <taxon>Pseudocercospora</taxon>
    </lineage>
</organism>
<proteinExistence type="predicted"/>
<accession>M3AMU0</accession>
<keyword evidence="3" id="KW-1185">Reference proteome</keyword>
<evidence type="ECO:0000313" key="2">
    <source>
        <dbReference type="EMBL" id="EME78448.1"/>
    </source>
</evidence>
<reference evidence="2 3" key="1">
    <citation type="journal article" date="2012" name="PLoS Pathog.">
        <title>Diverse lifestyles and strategies of plant pathogenesis encoded in the genomes of eighteen Dothideomycetes fungi.</title>
        <authorList>
            <person name="Ohm R.A."/>
            <person name="Feau N."/>
            <person name="Henrissat B."/>
            <person name="Schoch C.L."/>
            <person name="Horwitz B.A."/>
            <person name="Barry K.W."/>
            <person name="Condon B.J."/>
            <person name="Copeland A.C."/>
            <person name="Dhillon B."/>
            <person name="Glaser F."/>
            <person name="Hesse C.N."/>
            <person name="Kosti I."/>
            <person name="LaButti K."/>
            <person name="Lindquist E.A."/>
            <person name="Lucas S."/>
            <person name="Salamov A.A."/>
            <person name="Bradshaw R.E."/>
            <person name="Ciuffetti L."/>
            <person name="Hamelin R.C."/>
            <person name="Kema G.H.J."/>
            <person name="Lawrence C."/>
            <person name="Scott J.A."/>
            <person name="Spatafora J.W."/>
            <person name="Turgeon B.G."/>
            <person name="de Wit P.J.G.M."/>
            <person name="Zhong S."/>
            <person name="Goodwin S.B."/>
            <person name="Grigoriev I.V."/>
        </authorList>
    </citation>
    <scope>NUCLEOTIDE SEQUENCE [LARGE SCALE GENOMIC DNA]</scope>
    <source>
        <strain evidence="2 3">CIRAD86</strain>
    </source>
</reference>
<dbReference type="AlphaFoldDB" id="M3AMU0"/>
<gene>
    <name evidence="2" type="ORF">MYCFIDRAFT_178582</name>
</gene>
<dbReference type="EMBL" id="KB446563">
    <property type="protein sequence ID" value="EME78448.1"/>
    <property type="molecule type" value="Genomic_DNA"/>
</dbReference>
<evidence type="ECO:0000256" key="1">
    <source>
        <dbReference type="SAM" id="MobiDB-lite"/>
    </source>
</evidence>
<feature type="region of interest" description="Disordered" evidence="1">
    <location>
        <begin position="36"/>
        <end position="55"/>
    </location>
</feature>
<dbReference type="HOGENOM" id="CLU_1066078_0_0_1"/>
<name>M3AMU0_PSEFD</name>